<sequence>METQIEGRSMLRSITVDENGDYPCFESDLFVLASRPLEPQMPLGNPRCHTYDEINSGIVGRIPEQCPHSATIGSGPLPVCERHQDSTVRYQRSATVWRGVGVPSDGQQRIMRRLPALVNMLLPNVSTGLDLMGIDSFTTVVEHHPAVDCGICRETSNKMRRLQHCGHEFDEECLLSWMNSGQMMSFTCPACRAHLPLSRPGLRNNDELLDYLTDSR</sequence>
<dbReference type="PROSITE" id="PS50089">
    <property type="entry name" value="ZF_RING_2"/>
    <property type="match status" value="1"/>
</dbReference>
<reference evidence="6" key="1">
    <citation type="journal article" date="2020" name="Stud. Mycol.">
        <title>101 Dothideomycetes genomes: a test case for predicting lifestyles and emergence of pathogens.</title>
        <authorList>
            <person name="Haridas S."/>
            <person name="Albert R."/>
            <person name="Binder M."/>
            <person name="Bloem J."/>
            <person name="Labutti K."/>
            <person name="Salamov A."/>
            <person name="Andreopoulos B."/>
            <person name="Baker S."/>
            <person name="Barry K."/>
            <person name="Bills G."/>
            <person name="Bluhm B."/>
            <person name="Cannon C."/>
            <person name="Castanera R."/>
            <person name="Culley D."/>
            <person name="Daum C."/>
            <person name="Ezra D."/>
            <person name="Gonzalez J."/>
            <person name="Henrissat B."/>
            <person name="Kuo A."/>
            <person name="Liang C."/>
            <person name="Lipzen A."/>
            <person name="Lutzoni F."/>
            <person name="Magnuson J."/>
            <person name="Mondo S."/>
            <person name="Nolan M."/>
            <person name="Ohm R."/>
            <person name="Pangilinan J."/>
            <person name="Park H.-J."/>
            <person name="Ramirez L."/>
            <person name="Alfaro M."/>
            <person name="Sun H."/>
            <person name="Tritt A."/>
            <person name="Yoshinaga Y."/>
            <person name="Zwiers L.-H."/>
            <person name="Turgeon B."/>
            <person name="Goodwin S."/>
            <person name="Spatafora J."/>
            <person name="Crous P."/>
            <person name="Grigoriev I."/>
        </authorList>
    </citation>
    <scope>NUCLEOTIDE SEQUENCE</scope>
    <source>
        <strain evidence="6">CBS 122681</strain>
    </source>
</reference>
<accession>A0A6A6SQV7</accession>
<keyword evidence="1" id="KW-0479">Metal-binding</keyword>
<dbReference type="Proteomes" id="UP000799324">
    <property type="component" value="Unassembled WGS sequence"/>
</dbReference>
<dbReference type="InterPro" id="IPR001841">
    <property type="entry name" value="Znf_RING"/>
</dbReference>
<dbReference type="PANTHER" id="PTHR22763">
    <property type="entry name" value="RING ZINC FINGER PROTEIN"/>
    <property type="match status" value="1"/>
</dbReference>
<dbReference type="InterPro" id="IPR013083">
    <property type="entry name" value="Znf_RING/FYVE/PHD"/>
</dbReference>
<dbReference type="GO" id="GO:0012505">
    <property type="term" value="C:endomembrane system"/>
    <property type="evidence" value="ECO:0007669"/>
    <property type="project" value="TreeGrafter"/>
</dbReference>
<gene>
    <name evidence="6" type="ORF">K491DRAFT_698474</name>
</gene>
<protein>
    <recommendedName>
        <fullName evidence="5">RING-type domain-containing protein</fullName>
    </recommendedName>
</protein>
<dbReference type="EMBL" id="MU004512">
    <property type="protein sequence ID" value="KAF2648973.1"/>
    <property type="molecule type" value="Genomic_DNA"/>
</dbReference>
<dbReference type="AlphaFoldDB" id="A0A6A6SQV7"/>
<dbReference type="GO" id="GO:0043161">
    <property type="term" value="P:proteasome-mediated ubiquitin-dependent protein catabolic process"/>
    <property type="evidence" value="ECO:0007669"/>
    <property type="project" value="TreeGrafter"/>
</dbReference>
<evidence type="ECO:0000259" key="5">
    <source>
        <dbReference type="PROSITE" id="PS50089"/>
    </source>
</evidence>
<dbReference type="Pfam" id="PF13639">
    <property type="entry name" value="zf-RING_2"/>
    <property type="match status" value="1"/>
</dbReference>
<dbReference type="SMART" id="SM00184">
    <property type="entry name" value="RING"/>
    <property type="match status" value="1"/>
</dbReference>
<dbReference type="GO" id="GO:0061630">
    <property type="term" value="F:ubiquitin protein ligase activity"/>
    <property type="evidence" value="ECO:0007669"/>
    <property type="project" value="TreeGrafter"/>
</dbReference>
<organism evidence="6 7">
    <name type="scientific">Lophiostoma macrostomum CBS 122681</name>
    <dbReference type="NCBI Taxonomy" id="1314788"/>
    <lineage>
        <taxon>Eukaryota</taxon>
        <taxon>Fungi</taxon>
        <taxon>Dikarya</taxon>
        <taxon>Ascomycota</taxon>
        <taxon>Pezizomycotina</taxon>
        <taxon>Dothideomycetes</taxon>
        <taxon>Pleosporomycetidae</taxon>
        <taxon>Pleosporales</taxon>
        <taxon>Lophiostomataceae</taxon>
        <taxon>Lophiostoma</taxon>
    </lineage>
</organism>
<dbReference type="SUPFAM" id="SSF57850">
    <property type="entry name" value="RING/U-box"/>
    <property type="match status" value="1"/>
</dbReference>
<evidence type="ECO:0000256" key="2">
    <source>
        <dbReference type="ARBA" id="ARBA00022771"/>
    </source>
</evidence>
<keyword evidence="7" id="KW-1185">Reference proteome</keyword>
<evidence type="ECO:0000256" key="1">
    <source>
        <dbReference type="ARBA" id="ARBA00022723"/>
    </source>
</evidence>
<dbReference type="CDD" id="cd16448">
    <property type="entry name" value="RING-H2"/>
    <property type="match status" value="1"/>
</dbReference>
<evidence type="ECO:0000313" key="6">
    <source>
        <dbReference type="EMBL" id="KAF2648973.1"/>
    </source>
</evidence>
<dbReference type="OrthoDB" id="8062037at2759"/>
<feature type="domain" description="RING-type" evidence="5">
    <location>
        <begin position="149"/>
        <end position="192"/>
    </location>
</feature>
<evidence type="ECO:0000256" key="4">
    <source>
        <dbReference type="PROSITE-ProRule" id="PRU00175"/>
    </source>
</evidence>
<dbReference type="GO" id="GO:0008270">
    <property type="term" value="F:zinc ion binding"/>
    <property type="evidence" value="ECO:0007669"/>
    <property type="project" value="UniProtKB-KW"/>
</dbReference>
<proteinExistence type="predicted"/>
<evidence type="ECO:0000256" key="3">
    <source>
        <dbReference type="ARBA" id="ARBA00022833"/>
    </source>
</evidence>
<dbReference type="InterPro" id="IPR050731">
    <property type="entry name" value="HRD1_E3_ubiq-ligases"/>
</dbReference>
<keyword evidence="2 4" id="KW-0863">Zinc-finger</keyword>
<keyword evidence="3" id="KW-0862">Zinc</keyword>
<name>A0A6A6SQV7_9PLEO</name>
<dbReference type="Gene3D" id="3.30.40.10">
    <property type="entry name" value="Zinc/RING finger domain, C3HC4 (zinc finger)"/>
    <property type="match status" value="1"/>
</dbReference>
<evidence type="ECO:0000313" key="7">
    <source>
        <dbReference type="Proteomes" id="UP000799324"/>
    </source>
</evidence>